<dbReference type="InterPro" id="IPR014189">
    <property type="entry name" value="Quinone_OxRdtase_PIG3"/>
</dbReference>
<reference evidence="4 5" key="1">
    <citation type="submission" date="2019-10" db="EMBL/GenBank/DDBJ databases">
        <title>Pseudopuniceibacterium sp. HQ09 islated from Antarctica.</title>
        <authorList>
            <person name="Liao L."/>
            <person name="Su S."/>
            <person name="Chen B."/>
            <person name="Yu Y."/>
        </authorList>
    </citation>
    <scope>NUCLEOTIDE SEQUENCE [LARGE SCALE GENOMIC DNA]</scope>
    <source>
        <strain evidence="4 5">HQ09</strain>
    </source>
</reference>
<gene>
    <name evidence="4" type="ORF">F3W81_09155</name>
</gene>
<dbReference type="SMART" id="SM00829">
    <property type="entry name" value="PKS_ER"/>
    <property type="match status" value="1"/>
</dbReference>
<dbReference type="SUPFAM" id="SSF50129">
    <property type="entry name" value="GroES-like"/>
    <property type="match status" value="1"/>
</dbReference>
<dbReference type="Pfam" id="PF08240">
    <property type="entry name" value="ADH_N"/>
    <property type="match status" value="1"/>
</dbReference>
<keyword evidence="1" id="KW-0521">NADP</keyword>
<dbReference type="InterPro" id="IPR011032">
    <property type="entry name" value="GroES-like_sf"/>
</dbReference>
<dbReference type="KEGG" id="pshq:F3W81_09155"/>
<sequence length="334" mass="34223">MTISHKLPTEQTAIVITGAGGPEVLHPATVAVPAPGPGQILIRVAAAGINRHDCLQRAAGIHHDGQPVPGLEAAGHVAALGAGVTQFGIGDAVMALLQGGGYAPFALAEAAVTMPVPEGLDMLHAAAVPEALFTAWWNFFALMELKTSGVALIHGGTSGVGHLALQAMSALGYRVIATAGSADKIEAARRFGALDAFHYNDPDLAQKVLKATGDVGISALLDVSAGAHLAADLAMMAPDGCIAHLSGGGGATLNVPLKALMAKRIRITGSLLRPLALSRKAKVAQMLRRDVLPLLGTRVRPHLAATFPLEQAAAAHRQMEEGRHIGKIVLAVAS</sequence>
<dbReference type="GO" id="GO:0070402">
    <property type="term" value="F:NADPH binding"/>
    <property type="evidence" value="ECO:0007669"/>
    <property type="project" value="TreeGrafter"/>
</dbReference>
<dbReference type="PANTHER" id="PTHR48106">
    <property type="entry name" value="QUINONE OXIDOREDUCTASE PIG3-RELATED"/>
    <property type="match status" value="1"/>
</dbReference>
<dbReference type="InterPro" id="IPR013154">
    <property type="entry name" value="ADH-like_N"/>
</dbReference>
<dbReference type="CDD" id="cd05276">
    <property type="entry name" value="p53_inducible_oxidoreductase"/>
    <property type="match status" value="1"/>
</dbReference>
<dbReference type="NCBIfam" id="TIGR02824">
    <property type="entry name" value="quinone_pig3"/>
    <property type="match status" value="1"/>
</dbReference>
<dbReference type="AlphaFoldDB" id="A0A7L9WUG0"/>
<dbReference type="InterPro" id="IPR020843">
    <property type="entry name" value="ER"/>
</dbReference>
<evidence type="ECO:0000313" key="5">
    <source>
        <dbReference type="Proteomes" id="UP000594118"/>
    </source>
</evidence>
<keyword evidence="5" id="KW-1185">Reference proteome</keyword>
<accession>A0A7L9WUG0</accession>
<organism evidence="4 5">
    <name type="scientific">Pseudooceanicola spongiae</name>
    <dbReference type="NCBI Taxonomy" id="2613965"/>
    <lineage>
        <taxon>Bacteria</taxon>
        <taxon>Pseudomonadati</taxon>
        <taxon>Pseudomonadota</taxon>
        <taxon>Alphaproteobacteria</taxon>
        <taxon>Rhodobacterales</taxon>
        <taxon>Paracoccaceae</taxon>
        <taxon>Pseudooceanicola</taxon>
    </lineage>
</organism>
<protein>
    <submittedName>
        <fullName evidence="4">Zinc-binding dehydrogenase</fullName>
    </submittedName>
</protein>
<dbReference type="Gene3D" id="3.40.50.720">
    <property type="entry name" value="NAD(P)-binding Rossmann-like Domain"/>
    <property type="match status" value="1"/>
</dbReference>
<dbReference type="InterPro" id="IPR036291">
    <property type="entry name" value="NAD(P)-bd_dom_sf"/>
</dbReference>
<dbReference type="GO" id="GO:0016651">
    <property type="term" value="F:oxidoreductase activity, acting on NAD(P)H"/>
    <property type="evidence" value="ECO:0007669"/>
    <property type="project" value="TreeGrafter"/>
</dbReference>
<evidence type="ECO:0000313" key="4">
    <source>
        <dbReference type="EMBL" id="QOL83158.1"/>
    </source>
</evidence>
<dbReference type="SUPFAM" id="SSF51735">
    <property type="entry name" value="NAD(P)-binding Rossmann-fold domains"/>
    <property type="match status" value="1"/>
</dbReference>
<feature type="domain" description="Enoyl reductase (ER)" evidence="3">
    <location>
        <begin position="20"/>
        <end position="330"/>
    </location>
</feature>
<evidence type="ECO:0000259" key="3">
    <source>
        <dbReference type="SMART" id="SM00829"/>
    </source>
</evidence>
<dbReference type="Proteomes" id="UP000594118">
    <property type="component" value="Chromosome"/>
</dbReference>
<dbReference type="Pfam" id="PF00107">
    <property type="entry name" value="ADH_zinc_N"/>
    <property type="match status" value="1"/>
</dbReference>
<keyword evidence="2" id="KW-0560">Oxidoreductase</keyword>
<proteinExistence type="predicted"/>
<dbReference type="PANTHER" id="PTHR48106:SF8">
    <property type="entry name" value="OS02G0805600 PROTEIN"/>
    <property type="match status" value="1"/>
</dbReference>
<evidence type="ECO:0000256" key="1">
    <source>
        <dbReference type="ARBA" id="ARBA00022857"/>
    </source>
</evidence>
<dbReference type="Gene3D" id="3.90.180.10">
    <property type="entry name" value="Medium-chain alcohol dehydrogenases, catalytic domain"/>
    <property type="match status" value="1"/>
</dbReference>
<dbReference type="InterPro" id="IPR013149">
    <property type="entry name" value="ADH-like_C"/>
</dbReference>
<dbReference type="EMBL" id="CP045201">
    <property type="protein sequence ID" value="QOL83158.1"/>
    <property type="molecule type" value="Genomic_DNA"/>
</dbReference>
<evidence type="ECO:0000256" key="2">
    <source>
        <dbReference type="ARBA" id="ARBA00023002"/>
    </source>
</evidence>
<name>A0A7L9WUG0_9RHOB</name>